<proteinExistence type="predicted"/>
<sequence>MTLRGSYEQLKRKYAFNTGMLKERFLNVANTIFYNNNIYQKQYNLLLFRLQNPNLPIPNLLFSYSLDSTPLIDQDSATREFIDTYYKLGDNEDKADYSISKVLKEGFQFDEPASKLKLSPKIQLFSPDDRVTSDNRLNNPIVKSSELKTPFVIDYFCTSTFPSIFGHFTSNEYLLAGYNFIRRHIDDKLAPRLVGTYLLHTPLFKDRFFATFFEKVIDPLLKDSEDETNPSEPTDNEVFPDDQEDDMERIFKNKKYLSGDSLLKILYDAFASCINYFNEFHFKVVNLLREKDEQLAALSITLYFLSEVITVWKYSPIFNFTSIFNKIKSIRNPENFNEIFFHNILDDLIDKIINSNSFAIKILDLFRDRSSQYIEYPDISSMKYDGGFSFVVSIADMRIIYCITLAEKREKALASSSHAARRAKSLNVNKKFDVPVFTNVRDFLSEMFLLRFGYKQYITSSIKEPQSEIKSTELCEEKLKENEFFHNFLVERMKGMKLLQKCSDSSLNILKLKERQYSAFLWKNKNYSDEFRKSSLSSFCFSIFTGYVNYNQDHIKKLIEIGDQHFYQFFMSSFQNVYLKSSLVNFIFEKIANYYNVFRVNFEASGNGGNYEIHFSPDMIESSQFLVSEIERISFELLLTELNETPFQFIKDEPSIQTDCSFEDFRKNELDKYLKSNSIEIDPTIPESVSFYAEFIVEGLVTMNAIISLADDEMKNEIDKWINERFRIGDKLLLFLEIKDFIRKSLEKIDIDDTSDPNFLKYYLPAIIRNDSYDYDYFRANLINCIHVFKEIFNGKYYSFPTIGKEIIDDLDFLALIFDIKVKE</sequence>
<gene>
    <name evidence="1" type="ORF">M9Y10_005589</name>
</gene>
<dbReference type="EMBL" id="JAPFFF010000012">
    <property type="protein sequence ID" value="KAK8875424.1"/>
    <property type="molecule type" value="Genomic_DNA"/>
</dbReference>
<reference evidence="1 2" key="1">
    <citation type="submission" date="2024-04" db="EMBL/GenBank/DDBJ databases">
        <title>Tritrichomonas musculus Genome.</title>
        <authorList>
            <person name="Alves-Ferreira E."/>
            <person name="Grigg M."/>
            <person name="Lorenzi H."/>
            <person name="Galac M."/>
        </authorList>
    </citation>
    <scope>NUCLEOTIDE SEQUENCE [LARGE SCALE GENOMIC DNA]</scope>
    <source>
        <strain evidence="1 2">EAF2021</strain>
    </source>
</reference>
<accession>A0ABR2JCD9</accession>
<comment type="caution">
    <text evidence="1">The sequence shown here is derived from an EMBL/GenBank/DDBJ whole genome shotgun (WGS) entry which is preliminary data.</text>
</comment>
<protein>
    <submittedName>
        <fullName evidence="1">Uncharacterized protein</fullName>
    </submittedName>
</protein>
<keyword evidence="2" id="KW-1185">Reference proteome</keyword>
<evidence type="ECO:0000313" key="2">
    <source>
        <dbReference type="Proteomes" id="UP001470230"/>
    </source>
</evidence>
<evidence type="ECO:0000313" key="1">
    <source>
        <dbReference type="EMBL" id="KAK8875424.1"/>
    </source>
</evidence>
<organism evidence="1 2">
    <name type="scientific">Tritrichomonas musculus</name>
    <dbReference type="NCBI Taxonomy" id="1915356"/>
    <lineage>
        <taxon>Eukaryota</taxon>
        <taxon>Metamonada</taxon>
        <taxon>Parabasalia</taxon>
        <taxon>Tritrichomonadida</taxon>
        <taxon>Tritrichomonadidae</taxon>
        <taxon>Tritrichomonas</taxon>
    </lineage>
</organism>
<name>A0ABR2JCD9_9EUKA</name>
<dbReference type="Proteomes" id="UP001470230">
    <property type="component" value="Unassembled WGS sequence"/>
</dbReference>